<sequence length="336" mass="40074">MDCMANIHPIYQLKRLMVLRELQSRSDVKDENWARYLPTFKKLPRTSYGQNKLKDDQRRRTLQQIRKTKRKMQQKNQRRYTPWPPPPVPSKVDIALETGEYWDDEWKKQNLAGTKRQRELIAQEKREHLELQNQKKQQTQVKKEEKIAKIKKMMDAPEETGRFNDKQTWNDRNQGGNRVDEIKNVFKQHNKKISDQTESNFKNFCCNFCIVKLKLSKTGQGKEKCLHFTLTKEFIKKKTSIRKAFNFGKKNNFVFKTVNYNLKIDIIFKKFKKEIQSLLIKKKSNLCLLKRIEDTLSKDKKIQVTKTYDCSARIETFNSTFSQKEKAGPQKGHRCM</sequence>
<gene>
    <name evidence="4" type="ORF">RFI_12157</name>
</gene>
<dbReference type="PANTHER" id="PTHR12581">
    <property type="entry name" value="HIV-1 REV BINDING PROTEIN 2, 3"/>
    <property type="match status" value="1"/>
</dbReference>
<dbReference type="InterPro" id="IPR024166">
    <property type="entry name" value="rRNA_assembly_KRR1"/>
</dbReference>
<dbReference type="OrthoDB" id="441223at2759"/>
<feature type="region of interest" description="Disordered" evidence="2">
    <location>
        <begin position="70"/>
        <end position="89"/>
    </location>
</feature>
<dbReference type="EMBL" id="ASPP01008819">
    <property type="protein sequence ID" value="ETO24988.1"/>
    <property type="molecule type" value="Genomic_DNA"/>
</dbReference>
<dbReference type="InterPro" id="IPR036612">
    <property type="entry name" value="KH_dom_type_1_sf"/>
</dbReference>
<dbReference type="GO" id="GO:0032040">
    <property type="term" value="C:small-subunit processome"/>
    <property type="evidence" value="ECO:0007669"/>
    <property type="project" value="TreeGrafter"/>
</dbReference>
<keyword evidence="1" id="KW-0175">Coiled coil</keyword>
<reference evidence="4 5" key="1">
    <citation type="journal article" date="2013" name="Curr. Biol.">
        <title>The Genome of the Foraminiferan Reticulomyxa filosa.</title>
        <authorList>
            <person name="Glockner G."/>
            <person name="Hulsmann N."/>
            <person name="Schleicher M."/>
            <person name="Noegel A.A."/>
            <person name="Eichinger L."/>
            <person name="Gallinger C."/>
            <person name="Pawlowski J."/>
            <person name="Sierra R."/>
            <person name="Euteneuer U."/>
            <person name="Pillet L."/>
            <person name="Moustafa A."/>
            <person name="Platzer M."/>
            <person name="Groth M."/>
            <person name="Szafranski K."/>
            <person name="Schliwa M."/>
        </authorList>
    </citation>
    <scope>NUCLEOTIDE SEQUENCE [LARGE SCALE GENOMIC DNA]</scope>
</reference>
<dbReference type="AlphaFoldDB" id="X6NGG2"/>
<dbReference type="InterPro" id="IPR048548">
    <property type="entry name" value="KRR1-like_KH2"/>
</dbReference>
<keyword evidence="5" id="KW-1185">Reference proteome</keyword>
<name>X6NGG2_RETFI</name>
<evidence type="ECO:0000256" key="2">
    <source>
        <dbReference type="SAM" id="MobiDB-lite"/>
    </source>
</evidence>
<protein>
    <submittedName>
        <fullName evidence="4">Ribosomal RNA assembly protein mis3</fullName>
    </submittedName>
</protein>
<dbReference type="Gene3D" id="3.30.1370.10">
    <property type="entry name" value="K Homology domain, type 1"/>
    <property type="match status" value="1"/>
</dbReference>
<accession>X6NGG2</accession>
<feature type="domain" description="KRR1 small subunit processome component second KH" evidence="3">
    <location>
        <begin position="2"/>
        <end position="23"/>
    </location>
</feature>
<organism evidence="4 5">
    <name type="scientific">Reticulomyxa filosa</name>
    <dbReference type="NCBI Taxonomy" id="46433"/>
    <lineage>
        <taxon>Eukaryota</taxon>
        <taxon>Sar</taxon>
        <taxon>Rhizaria</taxon>
        <taxon>Retaria</taxon>
        <taxon>Foraminifera</taxon>
        <taxon>Monothalamids</taxon>
        <taxon>Reticulomyxidae</taxon>
        <taxon>Reticulomyxa</taxon>
    </lineage>
</organism>
<proteinExistence type="predicted"/>
<dbReference type="GO" id="GO:0003723">
    <property type="term" value="F:RNA binding"/>
    <property type="evidence" value="ECO:0007669"/>
    <property type="project" value="UniProtKB-KW"/>
</dbReference>
<evidence type="ECO:0000313" key="4">
    <source>
        <dbReference type="EMBL" id="ETO24988.1"/>
    </source>
</evidence>
<dbReference type="Pfam" id="PF21800">
    <property type="entry name" value="KH_KRR1_2nd"/>
    <property type="match status" value="1"/>
</dbReference>
<evidence type="ECO:0000259" key="3">
    <source>
        <dbReference type="Pfam" id="PF21800"/>
    </source>
</evidence>
<comment type="caution">
    <text evidence="4">The sequence shown here is derived from an EMBL/GenBank/DDBJ whole genome shotgun (WGS) entry which is preliminary data.</text>
</comment>
<evidence type="ECO:0000256" key="1">
    <source>
        <dbReference type="SAM" id="Coils"/>
    </source>
</evidence>
<evidence type="ECO:0000313" key="5">
    <source>
        <dbReference type="Proteomes" id="UP000023152"/>
    </source>
</evidence>
<dbReference type="Proteomes" id="UP000023152">
    <property type="component" value="Unassembled WGS sequence"/>
</dbReference>
<feature type="coiled-coil region" evidence="1">
    <location>
        <begin position="114"/>
        <end position="146"/>
    </location>
</feature>
<dbReference type="PANTHER" id="PTHR12581:SF0">
    <property type="entry name" value="KRR1 SMALL SUBUNIT PROCESSOME COMPONENT HOMOLOG"/>
    <property type="match status" value="1"/>
</dbReference>